<dbReference type="InterPro" id="IPR005471">
    <property type="entry name" value="Tscrpt_reg_IclR_N"/>
</dbReference>
<dbReference type="GO" id="GO:0045892">
    <property type="term" value="P:negative regulation of DNA-templated transcription"/>
    <property type="evidence" value="ECO:0007669"/>
    <property type="project" value="TreeGrafter"/>
</dbReference>
<dbReference type="EMBL" id="FCON02000002">
    <property type="protein sequence ID" value="SAL14665.1"/>
    <property type="molecule type" value="Genomic_DNA"/>
</dbReference>
<dbReference type="InterPro" id="IPR036388">
    <property type="entry name" value="WH-like_DNA-bd_sf"/>
</dbReference>
<dbReference type="InterPro" id="IPR029016">
    <property type="entry name" value="GAF-like_dom_sf"/>
</dbReference>
<dbReference type="SUPFAM" id="SSF46785">
    <property type="entry name" value="Winged helix' DNA-binding domain"/>
    <property type="match status" value="1"/>
</dbReference>
<comment type="caution">
    <text evidence="6">The sequence shown here is derived from an EMBL/GenBank/DDBJ whole genome shotgun (WGS) entry which is preliminary data.</text>
</comment>
<dbReference type="AlphaFoldDB" id="A0A158F4N3"/>
<sequence>MENLSRIVDNPFMANPDNEGFIRSFARGLSVIEAMGRSGTHTVATVSNATNLPRTVVRRILLTLCELGFAAESEEKGFRLTPKVLNLGMTYLTSLPFWGHAQRALENLCVQIGESCALAVFDGSEVVYVLRIPSPKIMSLRLGMGSRLPAFATAPGRALLAYQSQQFLDHYVDAVELKAFTPSTVDSKASLMAELDVVVRDGYAWVDGEFDRHICGLAVPVRDEHRNVVAAISANVLSDETSRERAAKDILPALRAAAEQLSGLAPAFLGPGNWPSARANGTNSARS</sequence>
<dbReference type="Gene3D" id="3.30.450.40">
    <property type="match status" value="1"/>
</dbReference>
<evidence type="ECO:0000313" key="6">
    <source>
        <dbReference type="EMBL" id="SAL14665.1"/>
    </source>
</evidence>
<feature type="domain" description="HTH iclR-type" evidence="4">
    <location>
        <begin position="22"/>
        <end position="82"/>
    </location>
</feature>
<dbReference type="GO" id="GO:0003700">
    <property type="term" value="F:DNA-binding transcription factor activity"/>
    <property type="evidence" value="ECO:0007669"/>
    <property type="project" value="TreeGrafter"/>
</dbReference>
<reference evidence="6" key="1">
    <citation type="submission" date="2016-01" db="EMBL/GenBank/DDBJ databases">
        <authorList>
            <person name="Peeters C."/>
        </authorList>
    </citation>
    <scope>NUCLEOTIDE SEQUENCE [LARGE SCALE GENOMIC DNA]</scope>
    <source>
        <strain evidence="6">LMG 22940</strain>
    </source>
</reference>
<name>A0A158F4N3_9BURK</name>
<dbReference type="InterPro" id="IPR036390">
    <property type="entry name" value="WH_DNA-bd_sf"/>
</dbReference>
<dbReference type="SMART" id="SM00346">
    <property type="entry name" value="HTH_ICLR"/>
    <property type="match status" value="1"/>
</dbReference>
<dbReference type="GO" id="GO:0003677">
    <property type="term" value="F:DNA binding"/>
    <property type="evidence" value="ECO:0007669"/>
    <property type="project" value="UniProtKB-KW"/>
</dbReference>
<dbReference type="PANTHER" id="PTHR30136">
    <property type="entry name" value="HELIX-TURN-HELIX TRANSCRIPTIONAL REGULATOR, ICLR FAMILY"/>
    <property type="match status" value="1"/>
</dbReference>
<organism evidence="6 7">
    <name type="scientific">Caballeronia choica</name>
    <dbReference type="NCBI Taxonomy" id="326476"/>
    <lineage>
        <taxon>Bacteria</taxon>
        <taxon>Pseudomonadati</taxon>
        <taxon>Pseudomonadota</taxon>
        <taxon>Betaproteobacteria</taxon>
        <taxon>Burkholderiales</taxon>
        <taxon>Burkholderiaceae</taxon>
        <taxon>Caballeronia</taxon>
    </lineage>
</organism>
<proteinExistence type="predicted"/>
<dbReference type="InterPro" id="IPR050707">
    <property type="entry name" value="HTH_MetabolicPath_Reg"/>
</dbReference>
<dbReference type="PROSITE" id="PS51078">
    <property type="entry name" value="ICLR_ED"/>
    <property type="match status" value="1"/>
</dbReference>
<keyword evidence="2" id="KW-0238">DNA-binding</keyword>
<dbReference type="Gene3D" id="1.10.10.10">
    <property type="entry name" value="Winged helix-like DNA-binding domain superfamily/Winged helix DNA-binding domain"/>
    <property type="match status" value="1"/>
</dbReference>
<evidence type="ECO:0000256" key="2">
    <source>
        <dbReference type="ARBA" id="ARBA00023125"/>
    </source>
</evidence>
<keyword evidence="1" id="KW-0805">Transcription regulation</keyword>
<dbReference type="Proteomes" id="UP000054770">
    <property type="component" value="Unassembled WGS sequence"/>
</dbReference>
<protein>
    <submittedName>
        <fullName evidence="6">IclR family transcriptional regulator</fullName>
    </submittedName>
</protein>
<evidence type="ECO:0000256" key="1">
    <source>
        <dbReference type="ARBA" id="ARBA00023015"/>
    </source>
</evidence>
<feature type="domain" description="IclR-ED" evidence="5">
    <location>
        <begin position="83"/>
        <end position="267"/>
    </location>
</feature>
<dbReference type="Pfam" id="PF09339">
    <property type="entry name" value="HTH_IclR"/>
    <property type="match status" value="1"/>
</dbReference>
<evidence type="ECO:0000259" key="4">
    <source>
        <dbReference type="PROSITE" id="PS51077"/>
    </source>
</evidence>
<accession>A0A158F4N3</accession>
<gene>
    <name evidence="6" type="ORF">AWB68_00275</name>
</gene>
<dbReference type="SUPFAM" id="SSF55781">
    <property type="entry name" value="GAF domain-like"/>
    <property type="match status" value="1"/>
</dbReference>
<evidence type="ECO:0000259" key="5">
    <source>
        <dbReference type="PROSITE" id="PS51078"/>
    </source>
</evidence>
<keyword evidence="3" id="KW-0804">Transcription</keyword>
<dbReference type="InterPro" id="IPR014757">
    <property type="entry name" value="Tscrpt_reg_IclR_C"/>
</dbReference>
<keyword evidence="7" id="KW-1185">Reference proteome</keyword>
<evidence type="ECO:0000256" key="3">
    <source>
        <dbReference type="ARBA" id="ARBA00023163"/>
    </source>
</evidence>
<dbReference type="PANTHER" id="PTHR30136:SF34">
    <property type="entry name" value="TRANSCRIPTIONAL REGULATOR"/>
    <property type="match status" value="1"/>
</dbReference>
<dbReference type="PROSITE" id="PS51077">
    <property type="entry name" value="HTH_ICLR"/>
    <property type="match status" value="1"/>
</dbReference>
<dbReference type="Pfam" id="PF01614">
    <property type="entry name" value="IclR_C"/>
    <property type="match status" value="1"/>
</dbReference>
<evidence type="ECO:0000313" key="7">
    <source>
        <dbReference type="Proteomes" id="UP000054770"/>
    </source>
</evidence>